<name>A0A0S4L6G2_9BACT</name>
<keyword evidence="1" id="KW-0472">Membrane</keyword>
<keyword evidence="1" id="KW-0812">Transmembrane</keyword>
<sequence length="89" mass="10564">MKDITDPRWIKFKGILFLVVGLLSSTLLLLNRFDLKTVLLFAISIWCFCRAYYFAFYVIEHYVDSTCRFSGLFSFVRYMMGHRNDNRSA</sequence>
<proteinExistence type="predicted"/>
<evidence type="ECO:0000256" key="1">
    <source>
        <dbReference type="SAM" id="Phobius"/>
    </source>
</evidence>
<dbReference type="AlphaFoldDB" id="A0A0S4L6G2"/>
<protein>
    <submittedName>
        <fullName evidence="2">Uncharacterized protein</fullName>
    </submittedName>
</protein>
<evidence type="ECO:0000313" key="3">
    <source>
        <dbReference type="Proteomes" id="UP000199032"/>
    </source>
</evidence>
<dbReference type="RefSeq" id="WP_090743377.1">
    <property type="nucleotide sequence ID" value="NZ_CZQA01000001.1"/>
</dbReference>
<evidence type="ECO:0000313" key="2">
    <source>
        <dbReference type="EMBL" id="CUS32302.1"/>
    </source>
</evidence>
<keyword evidence="3" id="KW-1185">Reference proteome</keyword>
<dbReference type="EMBL" id="CZQA01000001">
    <property type="protein sequence ID" value="CUS32302.1"/>
    <property type="molecule type" value="Genomic_DNA"/>
</dbReference>
<dbReference type="Proteomes" id="UP000199032">
    <property type="component" value="Unassembled WGS sequence"/>
</dbReference>
<accession>A0A0S4L6G2</accession>
<feature type="transmembrane region" description="Helical" evidence="1">
    <location>
        <begin position="12"/>
        <end position="31"/>
    </location>
</feature>
<gene>
    <name evidence="2" type="ORF">COMA1_10559</name>
</gene>
<dbReference type="OrthoDB" id="286647at2"/>
<keyword evidence="1" id="KW-1133">Transmembrane helix</keyword>
<organism evidence="2 3">
    <name type="scientific">Candidatus Nitrospira nitrosa</name>
    <dbReference type="NCBI Taxonomy" id="1742972"/>
    <lineage>
        <taxon>Bacteria</taxon>
        <taxon>Pseudomonadati</taxon>
        <taxon>Nitrospirota</taxon>
        <taxon>Nitrospiria</taxon>
        <taxon>Nitrospirales</taxon>
        <taxon>Nitrospiraceae</taxon>
        <taxon>Nitrospira</taxon>
    </lineage>
</organism>
<feature type="transmembrane region" description="Helical" evidence="1">
    <location>
        <begin position="37"/>
        <end position="59"/>
    </location>
</feature>
<reference evidence="2 3" key="1">
    <citation type="submission" date="2015-10" db="EMBL/GenBank/DDBJ databases">
        <authorList>
            <person name="Gilbert D.G."/>
        </authorList>
    </citation>
    <scope>NUCLEOTIDE SEQUENCE [LARGE SCALE GENOMIC DNA]</scope>
    <source>
        <strain evidence="2">COMA1</strain>
    </source>
</reference>